<organism evidence="1 2">
    <name type="scientific">Novosphingobium ovatum</name>
    <dbReference type="NCBI Taxonomy" id="1908523"/>
    <lineage>
        <taxon>Bacteria</taxon>
        <taxon>Pseudomonadati</taxon>
        <taxon>Pseudomonadota</taxon>
        <taxon>Alphaproteobacteria</taxon>
        <taxon>Sphingomonadales</taxon>
        <taxon>Sphingomonadaceae</taxon>
        <taxon>Novosphingobium</taxon>
    </lineage>
</organism>
<dbReference type="Gene3D" id="3.90.580.10">
    <property type="entry name" value="Zinc finger, CHC2-type domain"/>
    <property type="match status" value="1"/>
</dbReference>
<comment type="caution">
    <text evidence="1">The sequence shown here is derived from an EMBL/GenBank/DDBJ whole genome shotgun (WGS) entry which is preliminary data.</text>
</comment>
<gene>
    <name evidence="1" type="ORF">GTZ99_06710</name>
</gene>
<dbReference type="EMBL" id="JAAAPO010000002">
    <property type="protein sequence ID" value="NBC36247.1"/>
    <property type="molecule type" value="Genomic_DNA"/>
</dbReference>
<dbReference type="InterPro" id="IPR034154">
    <property type="entry name" value="TOPRIM_DnaG/twinkle"/>
</dbReference>
<dbReference type="InterPro" id="IPR036977">
    <property type="entry name" value="DNA_primase_Znf_CHC2"/>
</dbReference>
<keyword evidence="2" id="KW-1185">Reference proteome</keyword>
<dbReference type="Proteomes" id="UP000753724">
    <property type="component" value="Unassembled WGS sequence"/>
</dbReference>
<reference evidence="2" key="1">
    <citation type="submission" date="2020-01" db="EMBL/GenBank/DDBJ databases">
        <title>Sphingomonas sp. strain CSW-10.</title>
        <authorList>
            <person name="Chen W.-M."/>
        </authorList>
    </citation>
    <scope>NUCLEOTIDE SEQUENCE [LARGE SCALE GENOMIC DNA]</scope>
    <source>
        <strain evidence="2">FSY-8</strain>
    </source>
</reference>
<dbReference type="SUPFAM" id="SSF57783">
    <property type="entry name" value="Zinc beta-ribbon"/>
    <property type="match status" value="1"/>
</dbReference>
<sequence>MITAQKVAHALDANYKKSGDGFVCKCPAHDDNTASLKVTDGKDGKILVHCHAGCDSGDVIGELKNRGLWLYPDEKRRPSSMGGTAVEANDNRRAKPKPKLVAKYDYLDHVTGDLMMQVVRLEPKGFFQRRPDLTRPGEWLNKVDAEHRTLYNAASVAGAEGAVLIVEGEKDVDNLAEIGVVATCNPGGAGKWQDNYNEILLDKDVVLVPDNAAPGAKHADMVGAALQGIAKRVRILHLPGLPEKGDISDWLAVEGNDKAALRELINEAPLWPPPVAPAKSVDVEAIINRQEVATESDFPFLCLGYNKGSYFYLPKGTQQIVELTGHGHTKGNLLTLAPLYFW</sequence>
<evidence type="ECO:0008006" key="3">
    <source>
        <dbReference type="Google" id="ProtNLM"/>
    </source>
</evidence>
<name>A0ABW9XCM4_9SPHN</name>
<protein>
    <recommendedName>
        <fullName evidence="3">Toprim domain-containing protein</fullName>
    </recommendedName>
</protein>
<dbReference type="CDD" id="cd01029">
    <property type="entry name" value="TOPRIM_primases"/>
    <property type="match status" value="1"/>
</dbReference>
<evidence type="ECO:0000313" key="2">
    <source>
        <dbReference type="Proteomes" id="UP000753724"/>
    </source>
</evidence>
<proteinExistence type="predicted"/>
<evidence type="ECO:0000313" key="1">
    <source>
        <dbReference type="EMBL" id="NBC36247.1"/>
    </source>
</evidence>
<dbReference type="RefSeq" id="WP_161717474.1">
    <property type="nucleotide sequence ID" value="NZ_JAAAPO010000002.1"/>
</dbReference>
<dbReference type="Gene3D" id="3.40.1360.10">
    <property type="match status" value="1"/>
</dbReference>
<accession>A0ABW9XCM4</accession>